<accession>A0A251XLZ0</accession>
<keyword evidence="1" id="KW-0472">Membrane</keyword>
<reference evidence="3 4" key="1">
    <citation type="submission" date="2016-08" db="EMBL/GenBank/DDBJ databases">
        <title>Genome sequence of Clavibacter michiganensis subsp. michiganensis strain CASJ007.</title>
        <authorList>
            <person name="Thapa S.P."/>
            <person name="Coaker G."/>
        </authorList>
    </citation>
    <scope>NUCLEOTIDE SEQUENCE [LARGE SCALE GENOMIC DNA]</scope>
    <source>
        <strain evidence="3">CASJ007</strain>
    </source>
</reference>
<dbReference type="Proteomes" id="UP000195062">
    <property type="component" value="Unassembled WGS sequence"/>
</dbReference>
<evidence type="ECO:0000259" key="2">
    <source>
        <dbReference type="Pfam" id="PF10708"/>
    </source>
</evidence>
<keyword evidence="1" id="KW-1133">Transmembrane helix</keyword>
<dbReference type="EMBL" id="MDHH01000001">
    <property type="protein sequence ID" value="OUE04487.1"/>
    <property type="molecule type" value="Genomic_DNA"/>
</dbReference>
<dbReference type="AlphaFoldDB" id="A0A251XLZ0"/>
<organism evidence="3 4">
    <name type="scientific">Clavibacter michiganensis subsp. michiganensis</name>
    <dbReference type="NCBI Taxonomy" id="33013"/>
    <lineage>
        <taxon>Bacteria</taxon>
        <taxon>Bacillati</taxon>
        <taxon>Actinomycetota</taxon>
        <taxon>Actinomycetes</taxon>
        <taxon>Micrococcales</taxon>
        <taxon>Microbacteriaceae</taxon>
        <taxon>Clavibacter</taxon>
    </lineage>
</organism>
<evidence type="ECO:0000313" key="3">
    <source>
        <dbReference type="EMBL" id="OUE04487.1"/>
    </source>
</evidence>
<keyword evidence="4" id="KW-1185">Reference proteome</keyword>
<keyword evidence="1" id="KW-0812">Transmembrane</keyword>
<feature type="domain" description="DUF2510" evidence="2">
    <location>
        <begin position="6"/>
        <end position="36"/>
    </location>
</feature>
<proteinExistence type="predicted"/>
<comment type="caution">
    <text evidence="3">The sequence shown here is derived from an EMBL/GenBank/DDBJ whole genome shotgun (WGS) entry which is preliminary data.</text>
</comment>
<protein>
    <recommendedName>
        <fullName evidence="2">DUF2510 domain-containing protein</fullName>
    </recommendedName>
</protein>
<evidence type="ECO:0000256" key="1">
    <source>
        <dbReference type="SAM" id="Phobius"/>
    </source>
</evidence>
<name>A0A251XLZ0_CLAMM</name>
<dbReference type="InterPro" id="IPR018929">
    <property type="entry name" value="DUF2510"/>
</dbReference>
<evidence type="ECO:0000313" key="4">
    <source>
        <dbReference type="Proteomes" id="UP000195062"/>
    </source>
</evidence>
<gene>
    <name evidence="3" type="ORF">CMMCAS07_06045</name>
</gene>
<sequence length="404" mass="43314">MSSSAPGWFPDQAEPEFEVFWNGSRWTGDRRRVAVTPNMAPDFPRQDENKGNAHLQSSSALVAGRQSDTGPLTSASSVSSFIRTVRGRWITAGLVAVVLAALIIPTVINGVETSHREQAAVREIEVRAARLAVEARDDALVDRQETLDDARAFLMGDLGYAPEATVTALKEAVGELEKMPLSDAATIRTAVQSVRNGKTNVGVPKVPYTWSLSCLDFASRSHEFVNFREAWKSTISFSGCREDERKGDFFSDEQKSAVASGAVSGVDELGVLDSICGALGSSSYGSMTAYSESQAKELYGALSICPDHPKAGEIRAKVDSSLAEAAALADGTAFGSGVKRVGQEVQPGTYATDGALNGCYWERTDGAGEIIDNNFIGSALRVEVTIRASDYSFSSNRCGTWKRQ</sequence>
<feature type="transmembrane region" description="Helical" evidence="1">
    <location>
        <begin position="89"/>
        <end position="108"/>
    </location>
</feature>
<dbReference type="Pfam" id="PF10708">
    <property type="entry name" value="DUF2510"/>
    <property type="match status" value="1"/>
</dbReference>